<feature type="domain" description="FHA" evidence="4">
    <location>
        <begin position="108"/>
        <end position="161"/>
    </location>
</feature>
<feature type="coiled-coil region" evidence="1">
    <location>
        <begin position="234"/>
        <end position="320"/>
    </location>
</feature>
<dbReference type="PROSITE" id="PS50006">
    <property type="entry name" value="FHA_DOMAIN"/>
    <property type="match status" value="1"/>
</dbReference>
<name>A0A830HUP5_9CHLO</name>
<protein>
    <recommendedName>
        <fullName evidence="4">FHA domain-containing protein</fullName>
    </recommendedName>
</protein>
<feature type="region of interest" description="Disordered" evidence="2">
    <location>
        <begin position="13"/>
        <end position="73"/>
    </location>
</feature>
<dbReference type="InterPro" id="IPR008984">
    <property type="entry name" value="SMAD_FHA_dom_sf"/>
</dbReference>
<sequence>MTTTLLTLAAAAGAGNTTSASQPQQLTAAPAPAGGPLDDNTDDRLGGAPNAAPAQDDTSTQTHTLTPHDDNHAPRTAFVALQPRSSLARRTHNNARTVSIFSSSTKSCKVGRLDAQRRDVKLSLDSQLVSSAHCEFILNENNDVMLVDVSRNGTFVNGYRITKHEPKLLTLGDVISFGATTIGPDDEVFSYVLAREEPPPSDVVALNATPRNNQAAAAATSPKAASPAKHIDDMRKMSALNEKMRTQVMDLREKLGTAEELVVDLRDKLETAQEQNSLLQAKLARQHASEDALAKMQQEMTKMRRQLEREQSKRLQAQEQVVISDTVIAATARMRDDVAAALETAKETLEEMGAVAEGAAAAGGEGGSGSEEEEEEGAAEEGGTQVQDVDVVEEGAGGGFGGGEGGTQVMEEQEKVVEEPAEEEGEGEEARLPLCPETQTPAQEMDVEEPKAAEEGECASAHSPPPDAKRQRPGEKEEDDDDDDDDDSSPPMSAARRRRLSAGGGIRVRWTQEASG</sequence>
<keyword evidence="6" id="KW-1185">Reference proteome</keyword>
<evidence type="ECO:0000256" key="3">
    <source>
        <dbReference type="SAM" id="SignalP"/>
    </source>
</evidence>
<feature type="signal peptide" evidence="3">
    <location>
        <begin position="1"/>
        <end position="20"/>
    </location>
</feature>
<dbReference type="Proteomes" id="UP000660262">
    <property type="component" value="Unassembled WGS sequence"/>
</dbReference>
<dbReference type="InterPro" id="IPR000253">
    <property type="entry name" value="FHA_dom"/>
</dbReference>
<organism evidence="5 6">
    <name type="scientific">Pycnococcus provasolii</name>
    <dbReference type="NCBI Taxonomy" id="41880"/>
    <lineage>
        <taxon>Eukaryota</taxon>
        <taxon>Viridiplantae</taxon>
        <taxon>Chlorophyta</taxon>
        <taxon>Pseudoscourfieldiophyceae</taxon>
        <taxon>Pseudoscourfieldiales</taxon>
        <taxon>Pycnococcaceae</taxon>
        <taxon>Pycnococcus</taxon>
    </lineage>
</organism>
<dbReference type="SMART" id="SM00240">
    <property type="entry name" value="FHA"/>
    <property type="match status" value="1"/>
</dbReference>
<evidence type="ECO:0000313" key="6">
    <source>
        <dbReference type="Proteomes" id="UP000660262"/>
    </source>
</evidence>
<feature type="chain" id="PRO_5032423352" description="FHA domain-containing protein" evidence="3">
    <location>
        <begin position="21"/>
        <end position="516"/>
    </location>
</feature>
<feature type="compositionally biased region" description="Polar residues" evidence="2">
    <location>
        <begin position="56"/>
        <end position="65"/>
    </location>
</feature>
<evidence type="ECO:0000256" key="2">
    <source>
        <dbReference type="SAM" id="MobiDB-lite"/>
    </source>
</evidence>
<feature type="region of interest" description="Disordered" evidence="2">
    <location>
        <begin position="359"/>
        <end position="516"/>
    </location>
</feature>
<dbReference type="SUPFAM" id="SSF49879">
    <property type="entry name" value="SMAD/FHA domain"/>
    <property type="match status" value="1"/>
</dbReference>
<feature type="compositionally biased region" description="Low complexity" evidence="2">
    <location>
        <begin position="13"/>
        <end position="37"/>
    </location>
</feature>
<proteinExistence type="predicted"/>
<comment type="caution">
    <text evidence="5">The sequence shown here is derived from an EMBL/GenBank/DDBJ whole genome shotgun (WGS) entry which is preliminary data.</text>
</comment>
<dbReference type="EMBL" id="BNJQ01000021">
    <property type="protein sequence ID" value="GHP08657.1"/>
    <property type="molecule type" value="Genomic_DNA"/>
</dbReference>
<evidence type="ECO:0000256" key="1">
    <source>
        <dbReference type="SAM" id="Coils"/>
    </source>
</evidence>
<dbReference type="OrthoDB" id="1305878at2759"/>
<dbReference type="AlphaFoldDB" id="A0A830HUP5"/>
<feature type="compositionally biased region" description="Gly residues" evidence="2">
    <location>
        <begin position="395"/>
        <end position="406"/>
    </location>
</feature>
<dbReference type="Gene3D" id="2.60.200.20">
    <property type="match status" value="1"/>
</dbReference>
<feature type="compositionally biased region" description="Acidic residues" evidence="2">
    <location>
        <begin position="370"/>
        <end position="379"/>
    </location>
</feature>
<evidence type="ECO:0000313" key="5">
    <source>
        <dbReference type="EMBL" id="GHP08657.1"/>
    </source>
</evidence>
<reference evidence="5" key="1">
    <citation type="submission" date="2020-10" db="EMBL/GenBank/DDBJ databases">
        <title>Unveiling of a novel bifunctional photoreceptor, Dualchrome1, isolated from a cosmopolitan green alga.</title>
        <authorList>
            <person name="Suzuki S."/>
            <person name="Kawachi M."/>
        </authorList>
    </citation>
    <scope>NUCLEOTIDE SEQUENCE</scope>
    <source>
        <strain evidence="5">NIES 2893</strain>
    </source>
</reference>
<gene>
    <name evidence="5" type="ORF">PPROV_000739400</name>
</gene>
<feature type="compositionally biased region" description="Acidic residues" evidence="2">
    <location>
        <begin position="476"/>
        <end position="488"/>
    </location>
</feature>
<keyword evidence="3" id="KW-0732">Signal</keyword>
<dbReference type="Pfam" id="PF00498">
    <property type="entry name" value="FHA"/>
    <property type="match status" value="1"/>
</dbReference>
<accession>A0A830HUP5</accession>
<evidence type="ECO:0000259" key="4">
    <source>
        <dbReference type="PROSITE" id="PS50006"/>
    </source>
</evidence>
<keyword evidence="1" id="KW-0175">Coiled coil</keyword>